<dbReference type="Gene3D" id="3.40.50.10540">
    <property type="entry name" value="Crotonobetainyl-coa:carnitine coa-transferase, domain 1"/>
    <property type="match status" value="1"/>
</dbReference>
<keyword evidence="1" id="KW-0808">Transferase</keyword>
<protein>
    <submittedName>
        <fullName evidence="1">Crotonobetainyl-CoA:carnitine CoA-transferase</fullName>
        <ecNumber evidence="1">2.8.3.-</ecNumber>
    </submittedName>
</protein>
<dbReference type="InterPro" id="IPR023606">
    <property type="entry name" value="CoA-Trfase_III_dom_1_sf"/>
</dbReference>
<dbReference type="STRING" id="388408.LAX5112_04450"/>
<proteinExistence type="predicted"/>
<dbReference type="InterPro" id="IPR044855">
    <property type="entry name" value="CoA-Trfase_III_dom3_sf"/>
</dbReference>
<keyword evidence="2" id="KW-1185">Reference proteome</keyword>
<sequence length="381" mass="41453">MGPLHGVKIVEFAGIGPGPYGCMMLADMGAEILRIDREPTGASDIEGIDEQRKNSVARGRKSITLDLKDPAAVETALKLIEKADAVVEGFRPGVMERLGLGPDVCLGRNPALVYARMTGWGQTGPLAHAAGHDMNYISLSGALWSFGEEGRDPVPPLNLLGDYGGGGMFLAFGIVCALMRALNTGEGDVIDAAISDGTAALMAPVYMWLANNRWQNQRASNRLDGTAPYYGVYKCSDGKWVSIAPIEEKFWQLFLHLLKLDEADIGDRHDTRQWPDIRHRFESIIGAHPRDHWCQLFEGTDICFAPILDLEEAPAHAHNAARETFVERDGIVQPAPAPRFQNAKATLPSRPPLIGEHNESVLQDWGVTGEDAPALRNSSAI</sequence>
<reference evidence="2" key="1">
    <citation type="submission" date="2015-07" db="EMBL/GenBank/DDBJ databases">
        <authorList>
            <person name="Rodrigo-Torres Lidia"/>
            <person name="Arahal R.David."/>
        </authorList>
    </citation>
    <scope>NUCLEOTIDE SEQUENCE [LARGE SCALE GENOMIC DNA]</scope>
    <source>
        <strain evidence="2">CECT 5112</strain>
    </source>
</reference>
<dbReference type="PANTHER" id="PTHR48228">
    <property type="entry name" value="SUCCINYL-COA--D-CITRAMALATE COA-TRANSFERASE"/>
    <property type="match status" value="1"/>
</dbReference>
<dbReference type="GO" id="GO:0016740">
    <property type="term" value="F:transferase activity"/>
    <property type="evidence" value="ECO:0007669"/>
    <property type="project" value="UniProtKB-KW"/>
</dbReference>
<dbReference type="AlphaFoldDB" id="A0A0M7AR43"/>
<dbReference type="Pfam" id="PF02515">
    <property type="entry name" value="CoA_transf_3"/>
    <property type="match status" value="1"/>
</dbReference>
<organism evidence="1 2">
    <name type="scientific">Roseibium alexandrii</name>
    <dbReference type="NCBI Taxonomy" id="388408"/>
    <lineage>
        <taxon>Bacteria</taxon>
        <taxon>Pseudomonadati</taxon>
        <taxon>Pseudomonadota</taxon>
        <taxon>Alphaproteobacteria</taxon>
        <taxon>Hyphomicrobiales</taxon>
        <taxon>Stappiaceae</taxon>
        <taxon>Roseibium</taxon>
    </lineage>
</organism>
<dbReference type="InterPro" id="IPR050509">
    <property type="entry name" value="CoA-transferase_III"/>
</dbReference>
<evidence type="ECO:0000313" key="2">
    <source>
        <dbReference type="Proteomes" id="UP000053235"/>
    </source>
</evidence>
<evidence type="ECO:0000313" key="1">
    <source>
        <dbReference type="EMBL" id="CTQ76054.1"/>
    </source>
</evidence>
<dbReference type="EMBL" id="CXWD01000024">
    <property type="protein sequence ID" value="CTQ76054.1"/>
    <property type="molecule type" value="Genomic_DNA"/>
</dbReference>
<dbReference type="EC" id="2.8.3.-" evidence="1"/>
<dbReference type="RefSeq" id="WP_055673656.1">
    <property type="nucleotide sequence ID" value="NZ_CXWD01000024.1"/>
</dbReference>
<name>A0A0M7AR43_9HYPH</name>
<dbReference type="OrthoDB" id="7208981at2"/>
<gene>
    <name evidence="1" type="primary">caiB</name>
    <name evidence="1" type="ORF">LAX5112_04450</name>
</gene>
<accession>A0A0M7AR43</accession>
<dbReference type="PANTHER" id="PTHR48228:SF5">
    <property type="entry name" value="ALPHA-METHYLACYL-COA RACEMASE"/>
    <property type="match status" value="1"/>
</dbReference>
<dbReference type="Gene3D" id="3.30.1540.10">
    <property type="entry name" value="formyl-coa transferase, domain 3"/>
    <property type="match status" value="1"/>
</dbReference>
<dbReference type="InterPro" id="IPR003673">
    <property type="entry name" value="CoA-Trfase_fam_III"/>
</dbReference>
<dbReference type="SUPFAM" id="SSF89796">
    <property type="entry name" value="CoA-transferase family III (CaiB/BaiF)"/>
    <property type="match status" value="1"/>
</dbReference>
<dbReference type="Proteomes" id="UP000053235">
    <property type="component" value="Unassembled WGS sequence"/>
</dbReference>